<sequence>MADVHPSLGQSVDNARPPDFDHYISQAMVSLGIKTTSKNLSLDRKTIIDRAMALYTKHRWRTIQLPADAAWRSHFVAMLRDSKPDCKIGRHIKNLQIFDCSRYLLASSDAPDVITLIREHAQSLRLLYIWSEDDYIDWSALPRQVRLQLEYLMQRVQVLILERVKNIPLPLLCSLGELCVLDLALVQLAASTATSAMMQMPGIKKMAVHDVVTRIKDGQGRETLNSVSALIQSSSVSLNALTTLYLDDLGCKGCCNVWKDVVGRCRNTIQYLRLYCGDGTGK</sequence>
<name>A0A0C2WQS6_AMAMK</name>
<gene>
    <name evidence="1" type="ORF">M378DRAFT_170366</name>
</gene>
<keyword evidence="2" id="KW-1185">Reference proteome</keyword>
<dbReference type="AlphaFoldDB" id="A0A0C2WQS6"/>
<dbReference type="HOGENOM" id="CLU_986846_0_0_1"/>
<organism evidence="1 2">
    <name type="scientific">Amanita muscaria (strain Koide BX008)</name>
    <dbReference type="NCBI Taxonomy" id="946122"/>
    <lineage>
        <taxon>Eukaryota</taxon>
        <taxon>Fungi</taxon>
        <taxon>Dikarya</taxon>
        <taxon>Basidiomycota</taxon>
        <taxon>Agaricomycotina</taxon>
        <taxon>Agaricomycetes</taxon>
        <taxon>Agaricomycetidae</taxon>
        <taxon>Agaricales</taxon>
        <taxon>Pluteineae</taxon>
        <taxon>Amanitaceae</taxon>
        <taxon>Amanita</taxon>
    </lineage>
</organism>
<reference evidence="1 2" key="1">
    <citation type="submission" date="2014-04" db="EMBL/GenBank/DDBJ databases">
        <title>Evolutionary Origins and Diversification of the Mycorrhizal Mutualists.</title>
        <authorList>
            <consortium name="DOE Joint Genome Institute"/>
            <consortium name="Mycorrhizal Genomics Consortium"/>
            <person name="Kohler A."/>
            <person name="Kuo A."/>
            <person name="Nagy L.G."/>
            <person name="Floudas D."/>
            <person name="Copeland A."/>
            <person name="Barry K.W."/>
            <person name="Cichocki N."/>
            <person name="Veneault-Fourrey C."/>
            <person name="LaButti K."/>
            <person name="Lindquist E.A."/>
            <person name="Lipzen A."/>
            <person name="Lundell T."/>
            <person name="Morin E."/>
            <person name="Murat C."/>
            <person name="Riley R."/>
            <person name="Ohm R."/>
            <person name="Sun H."/>
            <person name="Tunlid A."/>
            <person name="Henrissat B."/>
            <person name="Grigoriev I.V."/>
            <person name="Hibbett D.S."/>
            <person name="Martin F."/>
        </authorList>
    </citation>
    <scope>NUCLEOTIDE SEQUENCE [LARGE SCALE GENOMIC DNA]</scope>
    <source>
        <strain evidence="1 2">Koide BX008</strain>
    </source>
</reference>
<evidence type="ECO:0000313" key="1">
    <source>
        <dbReference type="EMBL" id="KIL58623.1"/>
    </source>
</evidence>
<dbReference type="Proteomes" id="UP000054549">
    <property type="component" value="Unassembled WGS sequence"/>
</dbReference>
<dbReference type="EMBL" id="KN818333">
    <property type="protein sequence ID" value="KIL58623.1"/>
    <property type="molecule type" value="Genomic_DNA"/>
</dbReference>
<proteinExistence type="predicted"/>
<evidence type="ECO:0000313" key="2">
    <source>
        <dbReference type="Proteomes" id="UP000054549"/>
    </source>
</evidence>
<protein>
    <submittedName>
        <fullName evidence="1">Uncharacterized protein</fullName>
    </submittedName>
</protein>
<accession>A0A0C2WQS6</accession>
<dbReference type="InParanoid" id="A0A0C2WQS6"/>